<sequence length="284" mass="29606">MRARGLCDGGRRPRLPPVGRGRTGPSADPRTGASPVSTGLRGAEGLRGDAAAPRGGNCVTGDETRYWLVTGLAIAAALAAWYLLPVDAWLAAFKDWARDLGPYGPIAFAGLFVVATLLVIPCTPLTIAAGVAFGWWSLPIVLAAATVGSVLAFVAGRTLLQDRVRALIARRPAMKATVEAVGEGGWQLLTLMRLSPFVPFNAQNYVLGITDVRAGAFLVSTLLGMLPGTVVCVYLGVIGRAAGGDAPEHWISLGLGLVATFAAVGLTRRRVRAKLRMRRAGAGA</sequence>
<evidence type="ECO:0000256" key="6">
    <source>
        <dbReference type="RuleBase" id="RU366058"/>
    </source>
</evidence>
<evidence type="ECO:0000256" key="4">
    <source>
        <dbReference type="ARBA" id="ARBA00022989"/>
    </source>
</evidence>
<feature type="transmembrane region" description="Helical" evidence="6">
    <location>
        <begin position="66"/>
        <end position="84"/>
    </location>
</feature>
<evidence type="ECO:0000313" key="9">
    <source>
        <dbReference type="EMBL" id="AWN42999.1"/>
    </source>
</evidence>
<comment type="similarity">
    <text evidence="6">Belongs to the TVP38/TMEM64 family.</text>
</comment>
<keyword evidence="3 6" id="KW-0812">Transmembrane</keyword>
<feature type="domain" description="VTT" evidence="8">
    <location>
        <begin position="120"/>
        <end position="236"/>
    </location>
</feature>
<evidence type="ECO:0000256" key="3">
    <source>
        <dbReference type="ARBA" id="ARBA00022692"/>
    </source>
</evidence>
<dbReference type="AlphaFoldDB" id="A0A2U8WAG2"/>
<dbReference type="InterPro" id="IPR032816">
    <property type="entry name" value="VTT_dom"/>
</dbReference>
<feature type="region of interest" description="Disordered" evidence="7">
    <location>
        <begin position="1"/>
        <end position="48"/>
    </location>
</feature>
<protein>
    <recommendedName>
        <fullName evidence="6">TVP38/TMEM64 family membrane protein</fullName>
    </recommendedName>
</protein>
<dbReference type="GO" id="GO:0005886">
    <property type="term" value="C:plasma membrane"/>
    <property type="evidence" value="ECO:0007669"/>
    <property type="project" value="UniProtKB-SubCell"/>
</dbReference>
<organism evidence="9 10">
    <name type="scientific">Methylobacterium durans</name>
    <dbReference type="NCBI Taxonomy" id="2202825"/>
    <lineage>
        <taxon>Bacteria</taxon>
        <taxon>Pseudomonadati</taxon>
        <taxon>Pseudomonadota</taxon>
        <taxon>Alphaproteobacteria</taxon>
        <taxon>Hyphomicrobiales</taxon>
        <taxon>Methylobacteriaceae</taxon>
        <taxon>Methylobacterium</taxon>
    </lineage>
</organism>
<dbReference type="Pfam" id="PF09335">
    <property type="entry name" value="VTT_dom"/>
    <property type="match status" value="1"/>
</dbReference>
<feature type="transmembrane region" description="Helical" evidence="6">
    <location>
        <begin position="216"/>
        <end position="237"/>
    </location>
</feature>
<reference evidence="10" key="1">
    <citation type="submission" date="2018-05" db="EMBL/GenBank/DDBJ databases">
        <title>Complete Genome Sequence of Methylobacterium sp. 17SD2-17.</title>
        <authorList>
            <person name="Srinivasan S."/>
        </authorList>
    </citation>
    <scope>NUCLEOTIDE SEQUENCE [LARGE SCALE GENOMIC DNA]</scope>
    <source>
        <strain evidence="10">17SD2-17</strain>
    </source>
</reference>
<evidence type="ECO:0000256" key="1">
    <source>
        <dbReference type="ARBA" id="ARBA00004651"/>
    </source>
</evidence>
<evidence type="ECO:0000256" key="7">
    <source>
        <dbReference type="SAM" id="MobiDB-lite"/>
    </source>
</evidence>
<accession>A0A2U8WAG2</accession>
<evidence type="ECO:0000256" key="2">
    <source>
        <dbReference type="ARBA" id="ARBA00022475"/>
    </source>
</evidence>
<evidence type="ECO:0000256" key="5">
    <source>
        <dbReference type="ARBA" id="ARBA00023136"/>
    </source>
</evidence>
<comment type="subcellular location">
    <subcellularLocation>
        <location evidence="1 6">Cell membrane</location>
        <topology evidence="1 6">Multi-pass membrane protein</topology>
    </subcellularLocation>
</comment>
<name>A0A2U8WAG2_9HYPH</name>
<keyword evidence="2 6" id="KW-1003">Cell membrane</keyword>
<proteinExistence type="inferred from homology"/>
<keyword evidence="10" id="KW-1185">Reference proteome</keyword>
<evidence type="ECO:0000313" key="10">
    <source>
        <dbReference type="Proteomes" id="UP000245926"/>
    </source>
</evidence>
<evidence type="ECO:0000259" key="8">
    <source>
        <dbReference type="Pfam" id="PF09335"/>
    </source>
</evidence>
<dbReference type="PANTHER" id="PTHR12677:SF59">
    <property type="entry name" value="GOLGI APPARATUS MEMBRANE PROTEIN TVP38-RELATED"/>
    <property type="match status" value="1"/>
</dbReference>
<dbReference type="EMBL" id="CP029550">
    <property type="protein sequence ID" value="AWN42999.1"/>
    <property type="molecule type" value="Genomic_DNA"/>
</dbReference>
<feature type="transmembrane region" description="Helical" evidence="6">
    <location>
        <begin position="133"/>
        <end position="155"/>
    </location>
</feature>
<keyword evidence="5 6" id="KW-0472">Membrane</keyword>
<dbReference type="Proteomes" id="UP000245926">
    <property type="component" value="Chromosome"/>
</dbReference>
<dbReference type="KEGG" id="mets:DK389_24020"/>
<dbReference type="PANTHER" id="PTHR12677">
    <property type="entry name" value="GOLGI APPARATUS MEMBRANE PROTEIN TVP38-RELATED"/>
    <property type="match status" value="1"/>
</dbReference>
<dbReference type="InterPro" id="IPR015414">
    <property type="entry name" value="TMEM64"/>
</dbReference>
<gene>
    <name evidence="9" type="ORF">DK389_24020</name>
</gene>
<keyword evidence="4 6" id="KW-1133">Transmembrane helix</keyword>
<feature type="transmembrane region" description="Helical" evidence="6">
    <location>
        <begin position="249"/>
        <end position="267"/>
    </location>
</feature>
<dbReference type="OrthoDB" id="9779114at2"/>
<feature type="transmembrane region" description="Helical" evidence="6">
    <location>
        <begin position="105"/>
        <end position="127"/>
    </location>
</feature>